<dbReference type="Proteomes" id="UP000655420">
    <property type="component" value="Unassembled WGS sequence"/>
</dbReference>
<evidence type="ECO:0000256" key="5">
    <source>
        <dbReference type="PROSITE-ProRule" id="PRU00182"/>
    </source>
</evidence>
<dbReference type="SMART" id="SM00363">
    <property type="entry name" value="S4"/>
    <property type="match status" value="1"/>
</dbReference>
<keyword evidence="10" id="KW-1185">Reference proteome</keyword>
<feature type="region of interest" description="Disordered" evidence="7">
    <location>
        <begin position="1"/>
        <end position="41"/>
    </location>
</feature>
<dbReference type="EMBL" id="JAEHHL010000006">
    <property type="protein sequence ID" value="MBK0399635.1"/>
    <property type="molecule type" value="Genomic_DNA"/>
</dbReference>
<dbReference type="PROSITE" id="PS50889">
    <property type="entry name" value="S4"/>
    <property type="match status" value="1"/>
</dbReference>
<proteinExistence type="inferred from homology"/>
<reference evidence="9" key="1">
    <citation type="submission" date="2020-12" db="EMBL/GenBank/DDBJ databases">
        <title>Bacterial taxonomy.</title>
        <authorList>
            <person name="Pan X."/>
        </authorList>
    </citation>
    <scope>NUCLEOTIDE SEQUENCE</scope>
    <source>
        <strain evidence="9">M0105</strain>
    </source>
</reference>
<dbReference type="FunFam" id="3.10.290.10:FF:000003">
    <property type="entry name" value="Pseudouridine synthase"/>
    <property type="match status" value="1"/>
</dbReference>
<name>A0A8J7SHD9_9RHOB</name>
<evidence type="ECO:0000313" key="9">
    <source>
        <dbReference type="EMBL" id="MBK0399635.1"/>
    </source>
</evidence>
<dbReference type="InterPro" id="IPR050343">
    <property type="entry name" value="RsuA_PseudoU_synthase"/>
</dbReference>
<protein>
    <recommendedName>
        <fullName evidence="6">Pseudouridine synthase</fullName>
        <ecNumber evidence="6">5.4.99.-</ecNumber>
    </recommendedName>
</protein>
<dbReference type="Pfam" id="PF01479">
    <property type="entry name" value="S4"/>
    <property type="match status" value="1"/>
</dbReference>
<dbReference type="SUPFAM" id="SSF55120">
    <property type="entry name" value="Pseudouridine synthase"/>
    <property type="match status" value="1"/>
</dbReference>
<evidence type="ECO:0000259" key="8">
    <source>
        <dbReference type="SMART" id="SM00363"/>
    </source>
</evidence>
<dbReference type="PROSITE" id="PS01149">
    <property type="entry name" value="PSI_RSU"/>
    <property type="match status" value="1"/>
</dbReference>
<keyword evidence="3 5" id="KW-0694">RNA-binding</keyword>
<dbReference type="NCBIfam" id="TIGR00093">
    <property type="entry name" value="pseudouridine synthase"/>
    <property type="match status" value="1"/>
</dbReference>
<organism evidence="9 10">
    <name type="scientific">Thermohalobaculum xanthum</name>
    <dbReference type="NCBI Taxonomy" id="2753746"/>
    <lineage>
        <taxon>Bacteria</taxon>
        <taxon>Pseudomonadati</taxon>
        <taxon>Pseudomonadota</taxon>
        <taxon>Alphaproteobacteria</taxon>
        <taxon>Rhodobacterales</taxon>
        <taxon>Paracoccaceae</taxon>
        <taxon>Thermohalobaculum</taxon>
    </lineage>
</organism>
<dbReference type="InterPro" id="IPR020094">
    <property type="entry name" value="TruA/RsuA/RluB/E/F_N"/>
</dbReference>
<dbReference type="InterPro" id="IPR036986">
    <property type="entry name" value="S4_RNA-bd_sf"/>
</dbReference>
<dbReference type="AlphaFoldDB" id="A0A8J7SHD9"/>
<feature type="compositionally biased region" description="Basic residues" evidence="7">
    <location>
        <begin position="1"/>
        <end position="10"/>
    </location>
</feature>
<evidence type="ECO:0000256" key="3">
    <source>
        <dbReference type="ARBA" id="ARBA00022884"/>
    </source>
</evidence>
<dbReference type="GO" id="GO:0003723">
    <property type="term" value="F:RNA binding"/>
    <property type="evidence" value="ECO:0007669"/>
    <property type="project" value="UniProtKB-KW"/>
</dbReference>
<keyword evidence="4 6" id="KW-0413">Isomerase</keyword>
<dbReference type="SUPFAM" id="SSF55174">
    <property type="entry name" value="Alpha-L RNA-binding motif"/>
    <property type="match status" value="1"/>
</dbReference>
<evidence type="ECO:0000256" key="6">
    <source>
        <dbReference type="RuleBase" id="RU003887"/>
    </source>
</evidence>
<dbReference type="InterPro" id="IPR020103">
    <property type="entry name" value="PsdUridine_synth_cat_dom_sf"/>
</dbReference>
<dbReference type="PANTHER" id="PTHR47683:SF3">
    <property type="entry name" value="RIBOSOMAL LARGE SUBUNIT PSEUDOURIDINE SYNTHASE B"/>
    <property type="match status" value="1"/>
</dbReference>
<evidence type="ECO:0000256" key="2">
    <source>
        <dbReference type="ARBA" id="ARBA00008348"/>
    </source>
</evidence>
<dbReference type="InterPro" id="IPR042092">
    <property type="entry name" value="PsdUridine_s_RsuA/RluB/E/F_cat"/>
</dbReference>
<dbReference type="Pfam" id="PF00849">
    <property type="entry name" value="PseudoU_synth_2"/>
    <property type="match status" value="1"/>
</dbReference>
<evidence type="ECO:0000256" key="4">
    <source>
        <dbReference type="ARBA" id="ARBA00023235"/>
    </source>
</evidence>
<evidence type="ECO:0000256" key="7">
    <source>
        <dbReference type="SAM" id="MobiDB-lite"/>
    </source>
</evidence>
<dbReference type="GO" id="GO:0120159">
    <property type="term" value="F:rRNA pseudouridine synthase activity"/>
    <property type="evidence" value="ECO:0007669"/>
    <property type="project" value="UniProtKB-ARBA"/>
</dbReference>
<dbReference type="InterPro" id="IPR018496">
    <property type="entry name" value="PsdUridine_synth_RsuA/RluB_CS"/>
</dbReference>
<dbReference type="Gene3D" id="3.10.290.10">
    <property type="entry name" value="RNA-binding S4 domain"/>
    <property type="match status" value="1"/>
</dbReference>
<dbReference type="InterPro" id="IPR006145">
    <property type="entry name" value="PsdUridine_synth_RsuA/RluA"/>
</dbReference>
<evidence type="ECO:0000313" key="10">
    <source>
        <dbReference type="Proteomes" id="UP000655420"/>
    </source>
</evidence>
<dbReference type="Gene3D" id="3.30.70.580">
    <property type="entry name" value="Pseudouridine synthase I, catalytic domain, N-terminal subdomain"/>
    <property type="match status" value="1"/>
</dbReference>
<dbReference type="Gene3D" id="3.30.70.1560">
    <property type="entry name" value="Alpha-L RNA-binding motif"/>
    <property type="match status" value="1"/>
</dbReference>
<accession>A0A8J7SHD9</accession>
<dbReference type="GO" id="GO:0000455">
    <property type="term" value="P:enzyme-directed rRNA pseudouridine synthesis"/>
    <property type="evidence" value="ECO:0007669"/>
    <property type="project" value="UniProtKB-ARBA"/>
</dbReference>
<dbReference type="CDD" id="cd00165">
    <property type="entry name" value="S4"/>
    <property type="match status" value="1"/>
</dbReference>
<comment type="catalytic activity">
    <reaction evidence="1">
        <text>a uridine in RNA = a pseudouridine in RNA</text>
        <dbReference type="Rhea" id="RHEA:48348"/>
        <dbReference type="Rhea" id="RHEA-COMP:12068"/>
        <dbReference type="Rhea" id="RHEA-COMP:12069"/>
        <dbReference type="ChEBI" id="CHEBI:65314"/>
        <dbReference type="ChEBI" id="CHEBI:65315"/>
    </reaction>
</comment>
<dbReference type="EC" id="5.4.99.-" evidence="6"/>
<gene>
    <name evidence="9" type="ORF">H0I76_10560</name>
</gene>
<comment type="caution">
    <text evidence="9">The sequence shown here is derived from an EMBL/GenBank/DDBJ whole genome shotgun (WGS) entry which is preliminary data.</text>
</comment>
<comment type="similarity">
    <text evidence="2 6">Belongs to the pseudouridine synthase RsuA family.</text>
</comment>
<dbReference type="PANTHER" id="PTHR47683">
    <property type="entry name" value="PSEUDOURIDINE SYNTHASE FAMILY PROTEIN-RELATED"/>
    <property type="match status" value="1"/>
</dbReference>
<dbReference type="InterPro" id="IPR000748">
    <property type="entry name" value="PsdUridine_synth_RsuA/RluB/E/F"/>
</dbReference>
<sequence>MARPPSHRPGPRQGGKPTGTGRATRETSARTVAAAPVSDGPERIAKRLARAGVASRREVERMITDGRVRLNGRVLDTPAVTVTAADRIEVDGKPVAEPEPARLWRYHKPAGLVTSARDEKGRDTVFDHLPAELPRVMTIGRLDLNSEGLLLLTNDGELKRRLELPSTGWLRKYRVRVHGDPDDVALEPLRKGIIVDGERFQPMTVTIDRQQGSNAWLTVGLREGRNREVRRAMEAVGLTVNRLIRLSYGPFQLGDLAAGAVEEVRSKVLADQLGGASRKR</sequence>
<dbReference type="InterPro" id="IPR002942">
    <property type="entry name" value="S4_RNA-bd"/>
</dbReference>
<evidence type="ECO:0000256" key="1">
    <source>
        <dbReference type="ARBA" id="ARBA00000073"/>
    </source>
</evidence>
<feature type="domain" description="RNA-binding S4" evidence="8">
    <location>
        <begin position="42"/>
        <end position="100"/>
    </location>
</feature>